<dbReference type="RefSeq" id="WP_191848709.1">
    <property type="nucleotide sequence ID" value="NZ_BMUO01000017.1"/>
</dbReference>
<feature type="compositionally biased region" description="Low complexity" evidence="2">
    <location>
        <begin position="57"/>
        <end position="75"/>
    </location>
</feature>
<dbReference type="Proteomes" id="UP001353952">
    <property type="component" value="Unassembled WGS sequence"/>
</dbReference>
<gene>
    <name evidence="3" type="ORF">RFN57_00200</name>
</gene>
<feature type="region of interest" description="Disordered" evidence="2">
    <location>
        <begin position="109"/>
        <end position="129"/>
    </location>
</feature>
<dbReference type="InterPro" id="IPR036881">
    <property type="entry name" value="Glyco_hydro_3_C_sf"/>
</dbReference>
<dbReference type="SUPFAM" id="SSF52279">
    <property type="entry name" value="Beta-D-glucan exohydrolase, C-terminal domain"/>
    <property type="match status" value="1"/>
</dbReference>
<sequence>MATLELMGRQIALLDALRKLDRPFVVLVHGKPSTLPARALGADAIVQAFTAGMQAVGRSPSSRSGAPSRAGGRRSTTNQVRGQHGYRCADLTQDPLFAFGEGLSCTAVHDSDPTIQNPLSHPRGRCGPR</sequence>
<proteinExistence type="predicted"/>
<reference evidence="3 4" key="1">
    <citation type="submission" date="2024-01" db="EMBL/GenBank/DDBJ databases">
        <title>Genome analysis.</title>
        <authorList>
            <person name="Zhang K."/>
        </authorList>
    </citation>
    <scope>NUCLEOTIDE SEQUENCE [LARGE SCALE GENOMIC DNA]</scope>
    <source>
        <strain evidence="3 4">CGMCC 4.1753</strain>
    </source>
</reference>
<organism evidence="3 4">
    <name type="scientific">Streptomyces violaceochromogenes</name>
    <dbReference type="NCBI Taxonomy" id="67377"/>
    <lineage>
        <taxon>Bacteria</taxon>
        <taxon>Bacillati</taxon>
        <taxon>Actinomycetota</taxon>
        <taxon>Actinomycetes</taxon>
        <taxon>Kitasatosporales</taxon>
        <taxon>Streptomycetaceae</taxon>
        <taxon>Streptomyces</taxon>
    </lineage>
</organism>
<evidence type="ECO:0000313" key="4">
    <source>
        <dbReference type="Proteomes" id="UP001353952"/>
    </source>
</evidence>
<protein>
    <submittedName>
        <fullName evidence="3">Uncharacterized protein</fullName>
    </submittedName>
</protein>
<evidence type="ECO:0000256" key="2">
    <source>
        <dbReference type="SAM" id="MobiDB-lite"/>
    </source>
</evidence>
<comment type="caution">
    <text evidence="3">The sequence shown here is derived from an EMBL/GenBank/DDBJ whole genome shotgun (WGS) entry which is preliminary data.</text>
</comment>
<keyword evidence="4" id="KW-1185">Reference proteome</keyword>
<evidence type="ECO:0000313" key="3">
    <source>
        <dbReference type="EMBL" id="MEC7050755.1"/>
    </source>
</evidence>
<dbReference type="EMBL" id="JAYXNZ010000001">
    <property type="protein sequence ID" value="MEC7050755.1"/>
    <property type="molecule type" value="Genomic_DNA"/>
</dbReference>
<feature type="region of interest" description="Disordered" evidence="2">
    <location>
        <begin position="55"/>
        <end position="84"/>
    </location>
</feature>
<accession>A0ABU6LML3</accession>
<keyword evidence="1" id="KW-0378">Hydrolase</keyword>
<name>A0ABU6LML3_9ACTN</name>
<evidence type="ECO:0000256" key="1">
    <source>
        <dbReference type="ARBA" id="ARBA00022801"/>
    </source>
</evidence>
<dbReference type="Gene3D" id="3.40.50.1700">
    <property type="entry name" value="Glycoside hydrolase family 3 C-terminal domain"/>
    <property type="match status" value="1"/>
</dbReference>